<sequence>MTSSWETKPFTAVWFIGLCSLLLGCGIHVEASHRVFRHLQVHHNITATHQPYRTGYHFQPAKHWINEPMIYKGIYHLLYQYNPHGAVWGNIVWAHATSIDLVNWCRPHRIQDTTQHYERTIKPSIESDIKGRWSGSTTILPDGKPAILYTGIDPKKRQVQNLAFPKNLSDLYLRERIKVPQNPWASDGQWRVIIGSKIDRLGKAIIYKSKDFFKWERVDHLLHSSKNTGMWEFGLATSVIGPTVKHVLKDIYVPDEGSVDDDSGLRYDYGKFYASKTFFDSSKNRRILWRWINESDSVTDDVKKGWSGVQAIPRNIWLDKAGKQLVQWPVAEIEKLRKTPVELQGTQLNGGSVHEVTRVTASQVDVEVPFNLSTLEKAENLNLSGANPQILCSQKGASIKGSVGPFGLLALASKGLEEQTAIFFRVFKDKERFVVLMCSDQSRYMELNVLQIDHSIVESFDGKGKVCITSRVYPELAIFDKTRLYVFNNGTKNISISKLSAWSMDKATIVN</sequence>
<dbReference type="Gene3D" id="2.60.120.560">
    <property type="entry name" value="Exo-inulinase, domain 1"/>
    <property type="match status" value="2"/>
</dbReference>
<dbReference type="Pfam" id="PF00251">
    <property type="entry name" value="Glyco_hydro_32N"/>
    <property type="match status" value="1"/>
</dbReference>
<evidence type="ECO:0000256" key="3">
    <source>
        <dbReference type="ARBA" id="ARBA00023295"/>
    </source>
</evidence>
<comment type="caution">
    <text evidence="8">The sequence shown here is derived from an EMBL/GenBank/DDBJ whole genome shotgun (WGS) entry which is preliminary data.</text>
</comment>
<evidence type="ECO:0000256" key="1">
    <source>
        <dbReference type="ARBA" id="ARBA00009902"/>
    </source>
</evidence>
<dbReference type="GO" id="GO:0004553">
    <property type="term" value="F:hydrolase activity, hydrolyzing O-glycosyl compounds"/>
    <property type="evidence" value="ECO:0007669"/>
    <property type="project" value="InterPro"/>
</dbReference>
<gene>
    <name evidence="8" type="ORF">NE237_030447</name>
</gene>
<feature type="transmembrane region" description="Helical" evidence="5">
    <location>
        <begin position="12"/>
        <end position="29"/>
    </location>
</feature>
<dbReference type="InterPro" id="IPR013320">
    <property type="entry name" value="ConA-like_dom_sf"/>
</dbReference>
<evidence type="ECO:0000313" key="8">
    <source>
        <dbReference type="EMBL" id="KAJ4953615.1"/>
    </source>
</evidence>
<dbReference type="InterPro" id="IPR013189">
    <property type="entry name" value="Glyco_hydro_32_C"/>
</dbReference>
<dbReference type="InterPro" id="IPR013148">
    <property type="entry name" value="Glyco_hydro_32_N"/>
</dbReference>
<keyword evidence="5" id="KW-0472">Membrane</keyword>
<feature type="domain" description="Glycosyl hydrolase family 32 C-terminal" evidence="7">
    <location>
        <begin position="332"/>
        <end position="503"/>
    </location>
</feature>
<keyword evidence="2 4" id="KW-0378">Hydrolase</keyword>
<keyword evidence="3 4" id="KW-0326">Glycosidase</keyword>
<evidence type="ECO:0000256" key="5">
    <source>
        <dbReference type="SAM" id="Phobius"/>
    </source>
</evidence>
<feature type="domain" description="Glycosyl hydrolase family 32 N-terminal" evidence="6">
    <location>
        <begin position="57"/>
        <end position="329"/>
    </location>
</feature>
<dbReference type="OrthoDB" id="202537at2759"/>
<keyword evidence="5" id="KW-1133">Transmembrane helix</keyword>
<dbReference type="InterPro" id="IPR001362">
    <property type="entry name" value="Glyco_hydro_32"/>
</dbReference>
<dbReference type="Proteomes" id="UP001141806">
    <property type="component" value="Unassembled WGS sequence"/>
</dbReference>
<evidence type="ECO:0000259" key="6">
    <source>
        <dbReference type="Pfam" id="PF00251"/>
    </source>
</evidence>
<dbReference type="InterPro" id="IPR023296">
    <property type="entry name" value="Glyco_hydro_beta-prop_sf"/>
</dbReference>
<dbReference type="PANTHER" id="PTHR31953">
    <property type="entry name" value="BETA-FRUCTOFURANOSIDASE, INSOLUBLE ISOENZYME CWINV1-RELATED"/>
    <property type="match status" value="1"/>
</dbReference>
<evidence type="ECO:0000259" key="7">
    <source>
        <dbReference type="Pfam" id="PF08244"/>
    </source>
</evidence>
<evidence type="ECO:0000313" key="9">
    <source>
        <dbReference type="Proteomes" id="UP001141806"/>
    </source>
</evidence>
<dbReference type="InterPro" id="IPR050551">
    <property type="entry name" value="Fructan_Metab_Enzymes"/>
</dbReference>
<reference evidence="8" key="1">
    <citation type="journal article" date="2023" name="Plant J.">
        <title>The genome of the king protea, Protea cynaroides.</title>
        <authorList>
            <person name="Chang J."/>
            <person name="Duong T.A."/>
            <person name="Schoeman C."/>
            <person name="Ma X."/>
            <person name="Roodt D."/>
            <person name="Barker N."/>
            <person name="Li Z."/>
            <person name="Van de Peer Y."/>
            <person name="Mizrachi E."/>
        </authorList>
    </citation>
    <scope>NUCLEOTIDE SEQUENCE</scope>
    <source>
        <tissue evidence="8">Young leaves</tissue>
    </source>
</reference>
<comment type="similarity">
    <text evidence="1 4">Belongs to the glycosyl hydrolase 32 family.</text>
</comment>
<keyword evidence="5" id="KW-0812">Transmembrane</keyword>
<dbReference type="SMART" id="SM00640">
    <property type="entry name" value="Glyco_32"/>
    <property type="match status" value="1"/>
</dbReference>
<dbReference type="CDD" id="cd18624">
    <property type="entry name" value="GH32_Fruct1-like"/>
    <property type="match status" value="1"/>
</dbReference>
<evidence type="ECO:0008006" key="10">
    <source>
        <dbReference type="Google" id="ProtNLM"/>
    </source>
</evidence>
<accession>A0A9Q0JWZ1</accession>
<keyword evidence="9" id="KW-1185">Reference proteome</keyword>
<dbReference type="Gene3D" id="2.115.10.20">
    <property type="entry name" value="Glycosyl hydrolase domain, family 43"/>
    <property type="match status" value="1"/>
</dbReference>
<evidence type="ECO:0000256" key="2">
    <source>
        <dbReference type="ARBA" id="ARBA00022801"/>
    </source>
</evidence>
<organism evidence="8 9">
    <name type="scientific">Protea cynaroides</name>
    <dbReference type="NCBI Taxonomy" id="273540"/>
    <lineage>
        <taxon>Eukaryota</taxon>
        <taxon>Viridiplantae</taxon>
        <taxon>Streptophyta</taxon>
        <taxon>Embryophyta</taxon>
        <taxon>Tracheophyta</taxon>
        <taxon>Spermatophyta</taxon>
        <taxon>Magnoliopsida</taxon>
        <taxon>Proteales</taxon>
        <taxon>Proteaceae</taxon>
        <taxon>Protea</taxon>
    </lineage>
</organism>
<dbReference type="Pfam" id="PF08244">
    <property type="entry name" value="Glyco_hydro_32C"/>
    <property type="match status" value="1"/>
</dbReference>
<dbReference type="AlphaFoldDB" id="A0A9Q0JWZ1"/>
<dbReference type="GO" id="GO:0005975">
    <property type="term" value="P:carbohydrate metabolic process"/>
    <property type="evidence" value="ECO:0007669"/>
    <property type="project" value="InterPro"/>
</dbReference>
<evidence type="ECO:0000256" key="4">
    <source>
        <dbReference type="RuleBase" id="RU362110"/>
    </source>
</evidence>
<dbReference type="SUPFAM" id="SSF49899">
    <property type="entry name" value="Concanavalin A-like lectins/glucanases"/>
    <property type="match status" value="1"/>
</dbReference>
<name>A0A9Q0JWZ1_9MAGN</name>
<protein>
    <recommendedName>
        <fullName evidence="10">Beta-fructofuranosidase</fullName>
    </recommendedName>
</protein>
<dbReference type="EMBL" id="JAMYWD010000012">
    <property type="protein sequence ID" value="KAJ4953615.1"/>
    <property type="molecule type" value="Genomic_DNA"/>
</dbReference>
<dbReference type="SUPFAM" id="SSF75005">
    <property type="entry name" value="Arabinanase/levansucrase/invertase"/>
    <property type="match status" value="1"/>
</dbReference>
<proteinExistence type="inferred from homology"/>